<sequence>MGSTIAFACQMNRRLSHKQDQYTTAMAEKVKKMEELEAELVKARVQISERALEVADVQGAEAKVATLRSRVLQLEENNKRLEDQLEQDWERRKIALSQLETAQGLVGLHLENATKNRHEADKYLGQCQDLLRQRDSVAQRLCDTAQKLEEKKQEHNRALWQWQREKIELRDCLNAKTESHDMVLREKAILEEQKRETTEKMEKLENRLQEAKTKLEVARVGVSVQVGCSGNQLLEASVQVKAELHTIVMQTEPLPSAKAISVQTDADHLRTTACQTIQQQLTVSNGTQTSSPLFVHVGTCPSPDDSNQAFKHVGLQVNLSKMCGNLDNLVSFGTPIRRFSKGERNIHPLNPEDSNSDKLNNWQMGCNFPKDTDFFSKGTAKDLAVSGKDQLARIAQQNCITDSSSSAFEKYEPFSSCHKSLQEQFSKLGKSSCTASDMPASTSIPVSSIWQHISSPQAKPSMTSCSQTGKVLRDVPDYQCPAGAGMESHVKEEHTEVGEKAFHDSLKVISSTDRIPSGKRVPKYPHLLYAEPEKGEESFNQYYPLNLENTSKPNQFCLTNQDIGKETQKATKLSSETVKHGVDLHEDGLTLIQKSHWDVHRKQCQDVCTSKQKDKESSSDLSIFSSKAGARKNKYSTENQDQPSKFSQHAMGIEHYNSAAQTQMHASRTTSDIDLCDVIKTEIGDQKDSNKVLSKDCSKKKFHEIDTNHSNQCINESYGNFSSSDYLINGDSSGWKKDTLVKQEEPEVSCSNIKEKVDKTRKVCKSLCLTKKKTVVNTDKTSSSTNRSDRITTIFNSKEDMPPDQYQQSQVKKQQQRTHPVQKECQEKLSPSKYVSTQISEFDNAVISKNKMKEQYFNQLKEVADSNISSVAVVTSSSSSTSRSIFRSSQPRRSLQETISTFTTSQRARHIMGAPSSKKCGQNSCAVTKVTPQDRCSSRVKLQQPKERYLSSTPEHNRPQACKQSKENKTSNSIQHDKQQDKMRSPLFPPNITKLIGYSIGNASTSCTSSTIPKGILKAPQHTEANSIQTKSVRFPLQLEMHMKGLTQESQESETSRLPQAEHPLSSMFQARPKPPPLPAETNHYSSKEKDGLTLTSEGHEDSLKCSTMESKSCSASWESLHKISTEIDYDSASTVPNQQYDQNIKSQVPDKEKVSTLKRILNTDLDLKLPSMAEASLAMKGSDIQPTEYAESQTPCSVPADAALSSSPKAQHRPGSLPWAALVIPETPNLSRAAESSNIESDSGPRTQLPVASMDRTSSLPPDYGSSAHNVVHKGSVFYYI</sequence>
<name>A0AAE1A922_9GAST</name>
<evidence type="ECO:0000313" key="3">
    <source>
        <dbReference type="EMBL" id="KAK3782886.1"/>
    </source>
</evidence>
<evidence type="ECO:0000256" key="1">
    <source>
        <dbReference type="SAM" id="Coils"/>
    </source>
</evidence>
<feature type="region of interest" description="Disordered" evidence="2">
    <location>
        <begin position="1232"/>
        <end position="1268"/>
    </location>
</feature>
<proteinExistence type="predicted"/>
<feature type="coiled-coil region" evidence="1">
    <location>
        <begin position="19"/>
        <end position="91"/>
    </location>
</feature>
<feature type="compositionally biased region" description="Polar residues" evidence="2">
    <location>
        <begin position="1232"/>
        <end position="1247"/>
    </location>
</feature>
<feature type="coiled-coil region" evidence="1">
    <location>
        <begin position="138"/>
        <end position="221"/>
    </location>
</feature>
<protein>
    <submittedName>
        <fullName evidence="3">Uncharacterized protein</fullName>
    </submittedName>
</protein>
<organism evidence="3 4">
    <name type="scientific">Elysia crispata</name>
    <name type="common">lettuce slug</name>
    <dbReference type="NCBI Taxonomy" id="231223"/>
    <lineage>
        <taxon>Eukaryota</taxon>
        <taxon>Metazoa</taxon>
        <taxon>Spiralia</taxon>
        <taxon>Lophotrochozoa</taxon>
        <taxon>Mollusca</taxon>
        <taxon>Gastropoda</taxon>
        <taxon>Heterobranchia</taxon>
        <taxon>Euthyneura</taxon>
        <taxon>Panpulmonata</taxon>
        <taxon>Sacoglossa</taxon>
        <taxon>Placobranchoidea</taxon>
        <taxon>Plakobranchidae</taxon>
        <taxon>Elysia</taxon>
    </lineage>
</organism>
<feature type="compositionally biased region" description="Basic and acidic residues" evidence="2">
    <location>
        <begin position="1086"/>
        <end position="1101"/>
    </location>
</feature>
<dbReference type="Proteomes" id="UP001283361">
    <property type="component" value="Unassembled WGS sequence"/>
</dbReference>
<feature type="region of interest" description="Disordered" evidence="2">
    <location>
        <begin position="935"/>
        <end position="986"/>
    </location>
</feature>
<keyword evidence="1" id="KW-0175">Coiled coil</keyword>
<evidence type="ECO:0000256" key="2">
    <source>
        <dbReference type="SAM" id="MobiDB-lite"/>
    </source>
</evidence>
<accession>A0AAE1A922</accession>
<feature type="region of interest" description="Disordered" evidence="2">
    <location>
        <begin position="779"/>
        <end position="829"/>
    </location>
</feature>
<feature type="region of interest" description="Disordered" evidence="2">
    <location>
        <begin position="1067"/>
        <end position="1101"/>
    </location>
</feature>
<dbReference type="EMBL" id="JAWDGP010002483">
    <property type="protein sequence ID" value="KAK3782886.1"/>
    <property type="molecule type" value="Genomic_DNA"/>
</dbReference>
<comment type="caution">
    <text evidence="3">The sequence shown here is derived from an EMBL/GenBank/DDBJ whole genome shotgun (WGS) entry which is preliminary data.</text>
</comment>
<evidence type="ECO:0000313" key="4">
    <source>
        <dbReference type="Proteomes" id="UP001283361"/>
    </source>
</evidence>
<feature type="compositionally biased region" description="Basic and acidic residues" evidence="2">
    <location>
        <begin position="964"/>
        <end position="984"/>
    </location>
</feature>
<keyword evidence="4" id="KW-1185">Reference proteome</keyword>
<feature type="region of interest" description="Disordered" evidence="2">
    <location>
        <begin position="903"/>
        <end position="923"/>
    </location>
</feature>
<gene>
    <name evidence="3" type="ORF">RRG08_002515</name>
</gene>
<reference evidence="3" key="1">
    <citation type="journal article" date="2023" name="G3 (Bethesda)">
        <title>A reference genome for the long-term kleptoplast-retaining sea slug Elysia crispata morphotype clarki.</title>
        <authorList>
            <person name="Eastman K.E."/>
            <person name="Pendleton A.L."/>
            <person name="Shaikh M.A."/>
            <person name="Suttiyut T."/>
            <person name="Ogas R."/>
            <person name="Tomko P."/>
            <person name="Gavelis G."/>
            <person name="Widhalm J.R."/>
            <person name="Wisecaver J.H."/>
        </authorList>
    </citation>
    <scope>NUCLEOTIDE SEQUENCE</scope>
    <source>
        <strain evidence="3">ECLA1</strain>
    </source>
</reference>